<dbReference type="Gene3D" id="1.10.1660.10">
    <property type="match status" value="1"/>
</dbReference>
<dbReference type="SUPFAM" id="SSF46955">
    <property type="entry name" value="Putative DNA-binding domain"/>
    <property type="match status" value="1"/>
</dbReference>
<name>A0A846WWZ6_9ACTN</name>
<dbReference type="InterPro" id="IPR000551">
    <property type="entry name" value="MerR-type_HTH_dom"/>
</dbReference>
<dbReference type="InterPro" id="IPR011989">
    <property type="entry name" value="ARM-like"/>
</dbReference>
<proteinExistence type="predicted"/>
<dbReference type="Gene3D" id="1.25.10.10">
    <property type="entry name" value="Leucine-rich Repeat Variant"/>
    <property type="match status" value="1"/>
</dbReference>
<evidence type="ECO:0000259" key="2">
    <source>
        <dbReference type="PROSITE" id="PS50937"/>
    </source>
</evidence>
<keyword evidence="1" id="KW-0238">DNA-binding</keyword>
<dbReference type="PANTHER" id="PTHR30204">
    <property type="entry name" value="REDOX-CYCLING DRUG-SENSING TRANSCRIPTIONAL ACTIVATOR SOXR"/>
    <property type="match status" value="1"/>
</dbReference>
<dbReference type="Pfam" id="PF13646">
    <property type="entry name" value="HEAT_2"/>
    <property type="match status" value="1"/>
</dbReference>
<evidence type="ECO:0000313" key="4">
    <source>
        <dbReference type="Proteomes" id="UP000563898"/>
    </source>
</evidence>
<dbReference type="PANTHER" id="PTHR30204:SF93">
    <property type="entry name" value="HTH MERR-TYPE DOMAIN-CONTAINING PROTEIN"/>
    <property type="match status" value="1"/>
</dbReference>
<dbReference type="GO" id="GO:0003700">
    <property type="term" value="F:DNA-binding transcription factor activity"/>
    <property type="evidence" value="ECO:0007669"/>
    <property type="project" value="InterPro"/>
</dbReference>
<dbReference type="SUPFAM" id="SSF48371">
    <property type="entry name" value="ARM repeat"/>
    <property type="match status" value="1"/>
</dbReference>
<dbReference type="EMBL" id="JAAXPC010000025">
    <property type="protein sequence ID" value="NKY04961.1"/>
    <property type="molecule type" value="Genomic_DNA"/>
</dbReference>
<evidence type="ECO:0000256" key="1">
    <source>
        <dbReference type="ARBA" id="ARBA00023125"/>
    </source>
</evidence>
<dbReference type="PROSITE" id="PS50937">
    <property type="entry name" value="HTH_MERR_2"/>
    <property type="match status" value="1"/>
</dbReference>
<reference evidence="3 4" key="1">
    <citation type="submission" date="2020-04" db="EMBL/GenBank/DDBJ databases">
        <title>MicrobeNet Type strains.</title>
        <authorList>
            <person name="Nicholson A.C."/>
        </authorList>
    </citation>
    <scope>NUCLEOTIDE SEQUENCE [LARGE SCALE GENOMIC DNA]</scope>
    <source>
        <strain evidence="3 4">ATCC BAA-14</strain>
    </source>
</reference>
<gene>
    <name evidence="3" type="ORF">HGA05_25705</name>
</gene>
<dbReference type="AlphaFoldDB" id="A0A846WWZ6"/>
<dbReference type="InterPro" id="IPR004155">
    <property type="entry name" value="PBS_lyase_HEAT"/>
</dbReference>
<evidence type="ECO:0000313" key="3">
    <source>
        <dbReference type="EMBL" id="NKY04961.1"/>
    </source>
</evidence>
<dbReference type="SMART" id="SM00422">
    <property type="entry name" value="HTH_MERR"/>
    <property type="match status" value="1"/>
</dbReference>
<dbReference type="Proteomes" id="UP000563898">
    <property type="component" value="Unassembled WGS sequence"/>
</dbReference>
<dbReference type="Pfam" id="PF13411">
    <property type="entry name" value="MerR_1"/>
    <property type="match status" value="1"/>
</dbReference>
<organism evidence="3 4">
    <name type="scientific">Gordonia polyisoprenivorans</name>
    <dbReference type="NCBI Taxonomy" id="84595"/>
    <lineage>
        <taxon>Bacteria</taxon>
        <taxon>Bacillati</taxon>
        <taxon>Actinomycetota</taxon>
        <taxon>Actinomycetes</taxon>
        <taxon>Mycobacteriales</taxon>
        <taxon>Gordoniaceae</taxon>
        <taxon>Gordonia</taxon>
    </lineage>
</organism>
<sequence length="336" mass="35733">MLIGELARRSGVSTRMLRHYDRLGLVTPTGRTSGGYREYSDADVRRLFEVESLRTLGLTLPEVGAALDEAAYEPMQVVEDLIDRTRDRIAAEQELLARLQRVAATAPTQWADVLDAVAMLRALQSPSGAQRIRAALSGDDTRPPVAELAKAALAEHDPNVFGALRWSLARAGDAALDHLADGLAATDPRVRLRAVEAVTAIDSERTATILLPALADADDDVRDRAATALAARGSAESIDPLVSMIVAGRRDVEAAEYLGALAERGGSGRVLAGLRPHLDAADPAVRLRIVQALAEIPGVDGQRLLEEMTADVDPTVAATATAVLRARDVGARVIGR</sequence>
<dbReference type="PROSITE" id="PS00552">
    <property type="entry name" value="HTH_MERR_1"/>
    <property type="match status" value="1"/>
</dbReference>
<comment type="caution">
    <text evidence="3">The sequence shown here is derived from an EMBL/GenBank/DDBJ whole genome shotgun (WGS) entry which is preliminary data.</text>
</comment>
<feature type="domain" description="HTH merR-type" evidence="2">
    <location>
        <begin position="1"/>
        <end position="69"/>
    </location>
</feature>
<dbReference type="GO" id="GO:0003677">
    <property type="term" value="F:DNA binding"/>
    <property type="evidence" value="ECO:0007669"/>
    <property type="project" value="UniProtKB-KW"/>
</dbReference>
<dbReference type="RefSeq" id="WP_006373213.1">
    <property type="nucleotide sequence ID" value="NZ_JAAXPC010000025.1"/>
</dbReference>
<dbReference type="PRINTS" id="PR00040">
    <property type="entry name" value="HTHMERR"/>
</dbReference>
<dbReference type="SMART" id="SM00567">
    <property type="entry name" value="EZ_HEAT"/>
    <property type="match status" value="3"/>
</dbReference>
<protein>
    <submittedName>
        <fullName evidence="3">MerR family transcriptional regulator</fullName>
    </submittedName>
</protein>
<dbReference type="InterPro" id="IPR009061">
    <property type="entry name" value="DNA-bd_dom_put_sf"/>
</dbReference>
<dbReference type="InterPro" id="IPR016024">
    <property type="entry name" value="ARM-type_fold"/>
</dbReference>
<dbReference type="InterPro" id="IPR047057">
    <property type="entry name" value="MerR_fam"/>
</dbReference>
<accession>A0A846WWZ6</accession>